<keyword evidence="2" id="KW-1133">Transmembrane helix</keyword>
<organism evidence="3 4">
    <name type="scientific">Saccharopolyspora phatthalungensis</name>
    <dbReference type="NCBI Taxonomy" id="664693"/>
    <lineage>
        <taxon>Bacteria</taxon>
        <taxon>Bacillati</taxon>
        <taxon>Actinomycetota</taxon>
        <taxon>Actinomycetes</taxon>
        <taxon>Pseudonocardiales</taxon>
        <taxon>Pseudonocardiaceae</taxon>
        <taxon>Saccharopolyspora</taxon>
    </lineage>
</organism>
<feature type="transmembrane region" description="Helical" evidence="2">
    <location>
        <begin position="99"/>
        <end position="118"/>
    </location>
</feature>
<gene>
    <name evidence="3" type="ORF">BJ970_003633</name>
</gene>
<evidence type="ECO:0000313" key="4">
    <source>
        <dbReference type="Proteomes" id="UP000584374"/>
    </source>
</evidence>
<sequence>MAGRWLVRLAGARDDVLAMTPVDRFRYIAIGGVLVTTAAIAGVSATFALIMAVRLPVPAAILAGIGWAVVILNLDRLLTLGMTRRGGWWRNVAAALPRLALALLLGAIISTPLVLQIFQSEINAQLEVQHNQRSAEFQEQLDTNPKFAAIPGLERQLAALHAAADRSPAAIAADDPAVRDAQQQVDRAAAAYASAQRDALNEIDGTGGTGVPGVGDSAREKLKAAEVARQNYQNAVAALDAARVKAESAASNASATADSQAKQVQQQLDRARAERANAQAEYEATEANDTGLLARIEALDALGDNRPSLGLAQLMLFLLFMSIELLPVLVKLLQLSGPPSVYEQLIDEMERQARSEFARTTARQASIDDSRAEYEAELEYDQARRQYEAGLRANELLVAEQSAIAERAIRQWAEQARRHSERDLTEWFRQNDPCRGDRDGVPRGSDHPTDGTVPFNTRLPEF</sequence>
<feature type="transmembrane region" description="Helical" evidence="2">
    <location>
        <begin position="27"/>
        <end position="53"/>
    </location>
</feature>
<dbReference type="RefSeq" id="WP_184727298.1">
    <property type="nucleotide sequence ID" value="NZ_JACHIW010000001.1"/>
</dbReference>
<name>A0A840QC23_9PSEU</name>
<feature type="transmembrane region" description="Helical" evidence="2">
    <location>
        <begin position="59"/>
        <end position="78"/>
    </location>
</feature>
<keyword evidence="4" id="KW-1185">Reference proteome</keyword>
<keyword evidence="2" id="KW-0472">Membrane</keyword>
<protein>
    <submittedName>
        <fullName evidence="3">Biopolymer transport protein ExbB/TolQ</fullName>
    </submittedName>
</protein>
<comment type="caution">
    <text evidence="3">The sequence shown here is derived from an EMBL/GenBank/DDBJ whole genome shotgun (WGS) entry which is preliminary data.</text>
</comment>
<feature type="region of interest" description="Disordered" evidence="1">
    <location>
        <begin position="251"/>
        <end position="274"/>
    </location>
</feature>
<dbReference type="EMBL" id="JACHIW010000001">
    <property type="protein sequence ID" value="MBB5156099.1"/>
    <property type="molecule type" value="Genomic_DNA"/>
</dbReference>
<evidence type="ECO:0000256" key="1">
    <source>
        <dbReference type="SAM" id="MobiDB-lite"/>
    </source>
</evidence>
<dbReference type="Proteomes" id="UP000584374">
    <property type="component" value="Unassembled WGS sequence"/>
</dbReference>
<evidence type="ECO:0000256" key="2">
    <source>
        <dbReference type="SAM" id="Phobius"/>
    </source>
</evidence>
<feature type="compositionally biased region" description="Low complexity" evidence="1">
    <location>
        <begin position="251"/>
        <end position="261"/>
    </location>
</feature>
<dbReference type="AlphaFoldDB" id="A0A840QC23"/>
<accession>A0A840QC23</accession>
<feature type="compositionally biased region" description="Basic and acidic residues" evidence="1">
    <location>
        <begin position="432"/>
        <end position="449"/>
    </location>
</feature>
<reference evidence="3 4" key="1">
    <citation type="submission" date="2020-08" db="EMBL/GenBank/DDBJ databases">
        <title>Sequencing the genomes of 1000 actinobacteria strains.</title>
        <authorList>
            <person name="Klenk H.-P."/>
        </authorList>
    </citation>
    <scope>NUCLEOTIDE SEQUENCE [LARGE SCALE GENOMIC DNA]</scope>
    <source>
        <strain evidence="3 4">DSM 45584</strain>
    </source>
</reference>
<dbReference type="Pfam" id="PF14362">
    <property type="entry name" value="DUF4407"/>
    <property type="match status" value="1"/>
</dbReference>
<feature type="region of interest" description="Disordered" evidence="1">
    <location>
        <begin position="429"/>
        <end position="462"/>
    </location>
</feature>
<keyword evidence="2" id="KW-0812">Transmembrane</keyword>
<proteinExistence type="predicted"/>
<evidence type="ECO:0000313" key="3">
    <source>
        <dbReference type="EMBL" id="MBB5156099.1"/>
    </source>
</evidence>
<dbReference type="InterPro" id="IPR025519">
    <property type="entry name" value="DUF4407"/>
</dbReference>